<evidence type="ECO:0000256" key="1">
    <source>
        <dbReference type="SAM" id="MobiDB-lite"/>
    </source>
</evidence>
<evidence type="ECO:0000313" key="2">
    <source>
        <dbReference type="EMBL" id="NDL65633.1"/>
    </source>
</evidence>
<dbReference type="EMBL" id="WUBS01000020">
    <property type="protein sequence ID" value="NDL65633.1"/>
    <property type="molecule type" value="Genomic_DNA"/>
</dbReference>
<reference evidence="2 3" key="1">
    <citation type="submission" date="2019-12" db="EMBL/GenBank/DDBJ databases">
        <authorList>
            <person name="Lee S.D."/>
        </authorList>
    </citation>
    <scope>NUCLEOTIDE SEQUENCE [LARGE SCALE GENOMIC DNA]</scope>
    <source>
        <strain evidence="2 3">SAP-6</strain>
    </source>
</reference>
<feature type="region of interest" description="Disordered" evidence="1">
    <location>
        <begin position="1"/>
        <end position="20"/>
    </location>
</feature>
<evidence type="ECO:0000313" key="3">
    <source>
        <dbReference type="Proteomes" id="UP000461443"/>
    </source>
</evidence>
<reference evidence="2 3" key="2">
    <citation type="submission" date="2020-02" db="EMBL/GenBank/DDBJ databases">
        <title>The new genus of Enterobacteriales.</title>
        <authorList>
            <person name="Kim I.S."/>
        </authorList>
    </citation>
    <scope>NUCLEOTIDE SEQUENCE [LARGE SCALE GENOMIC DNA]</scope>
    <source>
        <strain evidence="2 3">SAP-6</strain>
    </source>
</reference>
<dbReference type="Proteomes" id="UP000461443">
    <property type="component" value="Unassembled WGS sequence"/>
</dbReference>
<name>A0A845SK41_9GAMM</name>
<proteinExistence type="predicted"/>
<dbReference type="AlphaFoldDB" id="A0A845SK41"/>
<protein>
    <submittedName>
        <fullName evidence="2">Uncharacterized protein</fullName>
    </submittedName>
</protein>
<keyword evidence="3" id="KW-1185">Reference proteome</keyword>
<organism evidence="2 3">
    <name type="scientific">Acerihabitans arboris</name>
    <dbReference type="NCBI Taxonomy" id="2691583"/>
    <lineage>
        <taxon>Bacteria</taxon>
        <taxon>Pseudomonadati</taxon>
        <taxon>Pseudomonadota</taxon>
        <taxon>Gammaproteobacteria</taxon>
        <taxon>Enterobacterales</taxon>
        <taxon>Pectobacteriaceae</taxon>
        <taxon>Acerihabitans</taxon>
    </lineage>
</organism>
<sequence length="180" mass="19940">MSRFGGTGEDSPVRGTSRHDEWKKVEADSVGAGPVIYRPGSRYIDLMRCGQFQLDIPIQVAYPIVVITMDLAFTIRQQILAGNICDFVAVGVIGDPDIRLMRAEVQAAVDNAGLRRGHYPLIRQTGLQNSGFKLFFRILGRQRGVDVIDGGGAGAAGQRENTRQTNKNWFNHFHCLYVSM</sequence>
<comment type="caution">
    <text evidence="2">The sequence shown here is derived from an EMBL/GenBank/DDBJ whole genome shotgun (WGS) entry which is preliminary data.</text>
</comment>
<accession>A0A845SK41</accession>
<gene>
    <name evidence="2" type="ORF">GRH90_23135</name>
</gene>